<name>H1Y206_9SPHI</name>
<evidence type="ECO:0000256" key="4">
    <source>
        <dbReference type="ARBA" id="ARBA00023136"/>
    </source>
</evidence>
<feature type="transmembrane region" description="Helical" evidence="5">
    <location>
        <begin position="59"/>
        <end position="77"/>
    </location>
</feature>
<evidence type="ECO:0000259" key="6">
    <source>
        <dbReference type="Pfam" id="PF04932"/>
    </source>
</evidence>
<dbReference type="OrthoDB" id="783093at2"/>
<keyword evidence="3 5" id="KW-1133">Transmembrane helix</keyword>
<dbReference type="RefSeq" id="WP_008505576.1">
    <property type="nucleotide sequence ID" value="NZ_CM001403.1"/>
</dbReference>
<keyword evidence="4 5" id="KW-0472">Membrane</keyword>
<feature type="transmembrane region" description="Helical" evidence="5">
    <location>
        <begin position="284"/>
        <end position="313"/>
    </location>
</feature>
<protein>
    <recommendedName>
        <fullName evidence="6">O-antigen ligase-related domain-containing protein</fullName>
    </recommendedName>
</protein>
<dbReference type="STRING" id="714943.Mucpa_1551"/>
<gene>
    <name evidence="7" type="ORF">Mucpa_1551</name>
</gene>
<dbReference type="Proteomes" id="UP000002774">
    <property type="component" value="Chromosome"/>
</dbReference>
<dbReference type="eggNOG" id="COG3307">
    <property type="taxonomic scope" value="Bacteria"/>
</dbReference>
<dbReference type="Pfam" id="PF04932">
    <property type="entry name" value="Wzy_C"/>
    <property type="match status" value="1"/>
</dbReference>
<feature type="transmembrane region" description="Helical" evidence="5">
    <location>
        <begin position="35"/>
        <end position="53"/>
    </location>
</feature>
<dbReference type="GO" id="GO:0016020">
    <property type="term" value="C:membrane"/>
    <property type="evidence" value="ECO:0007669"/>
    <property type="project" value="UniProtKB-SubCell"/>
</dbReference>
<evidence type="ECO:0000256" key="5">
    <source>
        <dbReference type="SAM" id="Phobius"/>
    </source>
</evidence>
<feature type="transmembrane region" description="Helical" evidence="5">
    <location>
        <begin position="371"/>
        <end position="389"/>
    </location>
</feature>
<proteinExistence type="predicted"/>
<dbReference type="PANTHER" id="PTHR37422:SF13">
    <property type="entry name" value="LIPOPOLYSACCHARIDE BIOSYNTHESIS PROTEIN PA4999-RELATED"/>
    <property type="match status" value="1"/>
</dbReference>
<dbReference type="EMBL" id="CM001403">
    <property type="protein sequence ID" value="EHQ25709.1"/>
    <property type="molecule type" value="Genomic_DNA"/>
</dbReference>
<dbReference type="InterPro" id="IPR051533">
    <property type="entry name" value="WaaL-like"/>
</dbReference>
<evidence type="ECO:0000313" key="7">
    <source>
        <dbReference type="EMBL" id="EHQ25709.1"/>
    </source>
</evidence>
<dbReference type="InterPro" id="IPR007016">
    <property type="entry name" value="O-antigen_ligase-rel_domated"/>
</dbReference>
<feature type="transmembrane region" description="Helical" evidence="5">
    <location>
        <begin position="409"/>
        <end position="432"/>
    </location>
</feature>
<evidence type="ECO:0000256" key="1">
    <source>
        <dbReference type="ARBA" id="ARBA00004141"/>
    </source>
</evidence>
<evidence type="ECO:0000256" key="2">
    <source>
        <dbReference type="ARBA" id="ARBA00022692"/>
    </source>
</evidence>
<feature type="transmembrane region" description="Helical" evidence="5">
    <location>
        <begin position="253"/>
        <end position="272"/>
    </location>
</feature>
<keyword evidence="2 5" id="KW-0812">Transmembrane</keyword>
<dbReference type="HOGENOM" id="CLU_042012_0_0_10"/>
<feature type="transmembrane region" description="Helical" evidence="5">
    <location>
        <begin position="163"/>
        <end position="185"/>
    </location>
</feature>
<evidence type="ECO:0000313" key="8">
    <source>
        <dbReference type="Proteomes" id="UP000002774"/>
    </source>
</evidence>
<feature type="transmembrane region" description="Helical" evidence="5">
    <location>
        <begin position="467"/>
        <end position="486"/>
    </location>
</feature>
<dbReference type="AlphaFoldDB" id="H1Y206"/>
<feature type="transmembrane region" description="Helical" evidence="5">
    <location>
        <begin position="444"/>
        <end position="461"/>
    </location>
</feature>
<feature type="transmembrane region" description="Helical" evidence="5">
    <location>
        <begin position="319"/>
        <end position="336"/>
    </location>
</feature>
<dbReference type="PANTHER" id="PTHR37422">
    <property type="entry name" value="TEICHURONIC ACID BIOSYNTHESIS PROTEIN TUAE"/>
    <property type="match status" value="1"/>
</dbReference>
<organism evidence="7 8">
    <name type="scientific">Mucilaginibacter paludis DSM 18603</name>
    <dbReference type="NCBI Taxonomy" id="714943"/>
    <lineage>
        <taxon>Bacteria</taxon>
        <taxon>Pseudomonadati</taxon>
        <taxon>Bacteroidota</taxon>
        <taxon>Sphingobacteriia</taxon>
        <taxon>Sphingobacteriales</taxon>
        <taxon>Sphingobacteriaceae</taxon>
        <taxon>Mucilaginibacter</taxon>
    </lineage>
</organism>
<comment type="subcellular location">
    <subcellularLocation>
        <location evidence="1">Membrane</location>
        <topology evidence="1">Multi-pass membrane protein</topology>
    </subcellularLocation>
</comment>
<feature type="transmembrane region" description="Helical" evidence="5">
    <location>
        <begin position="104"/>
        <end position="122"/>
    </location>
</feature>
<reference evidence="7" key="1">
    <citation type="submission" date="2011-09" db="EMBL/GenBank/DDBJ databases">
        <title>The permanent draft genome of Mucilaginibacter paludis DSM 18603.</title>
        <authorList>
            <consortium name="US DOE Joint Genome Institute (JGI-PGF)"/>
            <person name="Lucas S."/>
            <person name="Han J."/>
            <person name="Lapidus A."/>
            <person name="Bruce D."/>
            <person name="Goodwin L."/>
            <person name="Pitluck S."/>
            <person name="Peters L."/>
            <person name="Kyrpides N."/>
            <person name="Mavromatis K."/>
            <person name="Ivanova N."/>
            <person name="Mikhailova N."/>
            <person name="Held B."/>
            <person name="Detter J.C."/>
            <person name="Tapia R."/>
            <person name="Han C."/>
            <person name="Land M."/>
            <person name="Hauser L."/>
            <person name="Markowitz V."/>
            <person name="Cheng J.-F."/>
            <person name="Hugenholtz P."/>
            <person name="Woyke T."/>
            <person name="Wu D."/>
            <person name="Tindall B."/>
            <person name="Brambilla E."/>
            <person name="Klenk H.-P."/>
            <person name="Eisen J.A."/>
        </authorList>
    </citation>
    <scope>NUCLEOTIDE SEQUENCE [LARGE SCALE GENOMIC DNA]</scope>
    <source>
        <strain evidence="7">DSM 18603</strain>
    </source>
</reference>
<evidence type="ECO:0000256" key="3">
    <source>
        <dbReference type="ARBA" id="ARBA00022989"/>
    </source>
</evidence>
<keyword evidence="8" id="KW-1185">Reference proteome</keyword>
<feature type="transmembrane region" description="Helical" evidence="5">
    <location>
        <begin position="197"/>
        <end position="218"/>
    </location>
</feature>
<feature type="domain" description="O-antigen ligase-related" evidence="6">
    <location>
        <begin position="285"/>
        <end position="421"/>
    </location>
</feature>
<sequence length="501" mass="56538">MHHDAGYIEPPKGNTAQTRKGGVWKDILRNKFSKPSVIAFLLITSLFISFSVVKGGVAMGILFIVALLGIVIVCGVIVYPKFGIATLFISAYLLFIPAKMNINFPLGTLLDLLEYLLIIGFFLKQKIEPNWKVFNDRLSMLILIWILYNFSEIANPSSVSVLAWIYTIRSTAIIILTYFIFVYQIRDVAFIRLMFKIWLFLALIAALDTFHQEFFGFFEFEKNWLYSDSNRVELLFQDGHMRKFSIFADPVSFAYNMVAASCLCIALIFGPIKTYKKWILGAMASFFMFTMLYSGTRGAFPLLPAALILFAVLNYNKKVLIFAIIGGIFFAILIFIPTSNGTIRRFQTAFRPNDDPSFRARKNNQARIKPFIRTHPLGGGLGATGAWGQRFAPGSMLANFPPDSGYVRVAVELGTIGIIILCTLVFVAIRTGINSYYLIKDPELKTYCLAMTLVIFIYNIGNYPQEAIAQFPSNIIFFFAIALINITTRLDREKNLLTAPK</sequence>
<accession>H1Y206</accession>